<evidence type="ECO:0000256" key="4">
    <source>
        <dbReference type="ARBA" id="ARBA00022723"/>
    </source>
</evidence>
<comment type="function">
    <text evidence="9">Catalyzes the conversion of epoxyqueuosine (oQ) to queuosine (Q), which is a hypermodified base found in the wobble positions of tRNA(Asp), tRNA(Asn), tRNA(His) and tRNA(Tyr).</text>
</comment>
<evidence type="ECO:0000256" key="9">
    <source>
        <dbReference type="HAMAP-Rule" id="MF_00916"/>
    </source>
</evidence>
<dbReference type="PANTHER" id="PTHR30002">
    <property type="entry name" value="EPOXYQUEUOSINE REDUCTASE"/>
    <property type="match status" value="1"/>
</dbReference>
<feature type="active site" description="Proton donor" evidence="9">
    <location>
        <position position="132"/>
    </location>
</feature>
<feature type="binding site" evidence="9">
    <location>
        <position position="132"/>
    </location>
    <ligand>
        <name>cob(II)alamin</name>
        <dbReference type="ChEBI" id="CHEBI:16304"/>
    </ligand>
</feature>
<dbReference type="RefSeq" id="WP_379752834.1">
    <property type="nucleotide sequence ID" value="NZ_JBHSYB010000002.1"/>
</dbReference>
<feature type="binding site" evidence="9">
    <location>
        <position position="167"/>
    </location>
    <ligand>
        <name>cob(II)alamin</name>
        <dbReference type="ChEBI" id="CHEBI:16304"/>
    </ligand>
</feature>
<keyword evidence="9" id="KW-0846">Cobalamin</keyword>
<feature type="binding site" evidence="9">
    <location>
        <position position="156"/>
    </location>
    <ligand>
        <name>cob(II)alamin</name>
        <dbReference type="ChEBI" id="CHEBI:16304"/>
    </ligand>
</feature>
<feature type="binding site" evidence="9">
    <location>
        <position position="196"/>
    </location>
    <ligand>
        <name>[4Fe-4S] cluster</name>
        <dbReference type="ChEBI" id="CHEBI:49883"/>
        <label>2</label>
    </ligand>
</feature>
<dbReference type="InterPro" id="IPR017896">
    <property type="entry name" value="4Fe4S_Fe-S-bd"/>
</dbReference>
<feature type="binding site" evidence="9">
    <location>
        <position position="246"/>
    </location>
    <ligand>
        <name>[4Fe-4S] cluster</name>
        <dbReference type="ChEBI" id="CHEBI:49883"/>
        <label>1</label>
    </ligand>
</feature>
<dbReference type="InterPro" id="IPR017900">
    <property type="entry name" value="4Fe4S_Fe_S_CS"/>
</dbReference>
<evidence type="ECO:0000256" key="1">
    <source>
        <dbReference type="ARBA" id="ARBA00022485"/>
    </source>
</evidence>
<feature type="binding site" evidence="9">
    <location>
        <position position="186"/>
    </location>
    <ligand>
        <name>[4Fe-4S] cluster</name>
        <dbReference type="ChEBI" id="CHEBI:49883"/>
        <label>1</label>
    </ligand>
</feature>
<dbReference type="Pfam" id="PF08331">
    <property type="entry name" value="QueG_DUF1730"/>
    <property type="match status" value="1"/>
</dbReference>
<comment type="caution">
    <text evidence="11">The sequence shown here is derived from an EMBL/GenBank/DDBJ whole genome shotgun (WGS) entry which is preliminary data.</text>
</comment>
<dbReference type="EMBL" id="JBHTIZ010000005">
    <property type="protein sequence ID" value="MFD0983311.1"/>
    <property type="molecule type" value="Genomic_DNA"/>
</dbReference>
<evidence type="ECO:0000259" key="10">
    <source>
        <dbReference type="PROSITE" id="PS51379"/>
    </source>
</evidence>
<proteinExistence type="inferred from homology"/>
<protein>
    <recommendedName>
        <fullName evidence="9">Epoxyqueuosine reductase</fullName>
        <ecNumber evidence="9">1.17.99.6</ecNumber>
    </recommendedName>
    <alternativeName>
        <fullName evidence="9">Queuosine biosynthesis protein QueG</fullName>
    </alternativeName>
</protein>
<feature type="binding site" evidence="9">
    <location>
        <begin position="239"/>
        <end position="240"/>
    </location>
    <ligand>
        <name>cob(II)alamin</name>
        <dbReference type="ChEBI" id="CHEBI:16304"/>
    </ligand>
</feature>
<dbReference type="InterPro" id="IPR013542">
    <property type="entry name" value="QueG_DUF1730"/>
</dbReference>
<evidence type="ECO:0000256" key="5">
    <source>
        <dbReference type="ARBA" id="ARBA00022785"/>
    </source>
</evidence>
<sequence length="307" mass="35144">MFNNKEKYSQFIKSEALRLGFLSCGISKSGFLEEEAPRLERWLNQNQHGQMSYMENHFDKRLNPNLLVDDAKSVISLLLNYYPSEFQNEESYKISKYAYGQDYHFVIKEKLNQLLHSIQSTIGEVSGRAFVDSAPVLDKAWAAKSGLGWIGKNSNLITKSVGSFYFIAELIIDLELEYDNSTTDHCGTCTACIDSCPTEAIVAPYVVDGSKCISYFTIELKENIPSEMKGKFNDWAFGCDVCQDVCPWNKFSKPHSEPLFNPNPDLLSMDKKDWEEITEETFKKVFRNSAVKRTKFEGLKRNITFLK</sequence>
<keyword evidence="4 9" id="KW-0479">Metal-binding</keyword>
<dbReference type="SUPFAM" id="SSF46548">
    <property type="entry name" value="alpha-helical ferredoxin"/>
    <property type="match status" value="1"/>
</dbReference>
<feature type="binding site" evidence="9">
    <location>
        <position position="214"/>
    </location>
    <ligand>
        <name>cob(II)alamin</name>
        <dbReference type="ChEBI" id="CHEBI:16304"/>
    </ligand>
</feature>
<feature type="binding site" evidence="9">
    <location>
        <position position="242"/>
    </location>
    <ligand>
        <name>[4Fe-4S] cluster</name>
        <dbReference type="ChEBI" id="CHEBI:49883"/>
        <label>2</label>
    </ligand>
</feature>
<comment type="subunit">
    <text evidence="9">Monomer.</text>
</comment>
<organism evidence="11 12">
    <name type="scientific">Flavobacterium myungsuense</name>
    <dbReference type="NCBI Taxonomy" id="651823"/>
    <lineage>
        <taxon>Bacteria</taxon>
        <taxon>Pseudomonadati</taxon>
        <taxon>Bacteroidota</taxon>
        <taxon>Flavobacteriia</taxon>
        <taxon>Flavobacteriales</taxon>
        <taxon>Flavobacteriaceae</taxon>
        <taxon>Flavobacterium</taxon>
    </lineage>
</organism>
<accession>A0ABW3IZ30</accession>
<evidence type="ECO:0000256" key="3">
    <source>
        <dbReference type="ARBA" id="ARBA00022694"/>
    </source>
</evidence>
<keyword evidence="12" id="KW-1185">Reference proteome</keyword>
<evidence type="ECO:0000256" key="6">
    <source>
        <dbReference type="ARBA" id="ARBA00023002"/>
    </source>
</evidence>
<keyword evidence="9" id="KW-0170">Cobalt</keyword>
<feature type="binding site" evidence="9">
    <location>
        <position position="61"/>
    </location>
    <ligand>
        <name>cob(II)alamin</name>
        <dbReference type="ChEBI" id="CHEBI:16304"/>
    </ligand>
</feature>
<evidence type="ECO:0000256" key="8">
    <source>
        <dbReference type="ARBA" id="ARBA00023014"/>
    </source>
</evidence>
<comment type="cofactor">
    <cofactor evidence="9">
        <name>cob(II)alamin</name>
        <dbReference type="ChEBI" id="CHEBI:16304"/>
    </cofactor>
</comment>
<comment type="similarity">
    <text evidence="9">Belongs to the QueG family.</text>
</comment>
<feature type="binding site" evidence="9">
    <location>
        <position position="192"/>
    </location>
    <ligand>
        <name>[4Fe-4S] cluster</name>
        <dbReference type="ChEBI" id="CHEBI:49883"/>
        <label>1</label>
    </ligand>
</feature>
<reference evidence="12" key="1">
    <citation type="journal article" date="2019" name="Int. J. Syst. Evol. Microbiol.">
        <title>The Global Catalogue of Microorganisms (GCM) 10K type strain sequencing project: providing services to taxonomists for standard genome sequencing and annotation.</title>
        <authorList>
            <consortium name="The Broad Institute Genomics Platform"/>
            <consortium name="The Broad Institute Genome Sequencing Center for Infectious Disease"/>
            <person name="Wu L."/>
            <person name="Ma J."/>
        </authorList>
    </citation>
    <scope>NUCLEOTIDE SEQUENCE [LARGE SCALE GENOMIC DNA]</scope>
    <source>
        <strain evidence="12">CECT 7649</strain>
    </source>
</reference>
<feature type="domain" description="4Fe-4S ferredoxin-type" evidence="10">
    <location>
        <begin position="174"/>
        <end position="206"/>
    </location>
</feature>
<keyword evidence="7 9" id="KW-0408">Iron</keyword>
<dbReference type="EC" id="1.17.99.6" evidence="9"/>
<keyword evidence="3 9" id="KW-0819">tRNA processing</keyword>
<dbReference type="InterPro" id="IPR004453">
    <property type="entry name" value="QueG"/>
</dbReference>
<dbReference type="Gene3D" id="3.30.70.20">
    <property type="match status" value="1"/>
</dbReference>
<feature type="binding site" evidence="9">
    <location>
        <position position="221"/>
    </location>
    <ligand>
        <name>tRNA</name>
        <dbReference type="ChEBI" id="CHEBI:17843"/>
    </ligand>
</feature>
<keyword evidence="8 9" id="KW-0411">Iron-sulfur</keyword>
<feature type="binding site" evidence="9">
    <location>
        <position position="239"/>
    </location>
    <ligand>
        <name>[4Fe-4S] cluster</name>
        <dbReference type="ChEBI" id="CHEBI:49883"/>
        <label>2</label>
    </ligand>
</feature>
<dbReference type="NCBIfam" id="TIGR00276">
    <property type="entry name" value="tRNA epoxyqueuosine(34) reductase QueG"/>
    <property type="match status" value="1"/>
</dbReference>
<dbReference type="PROSITE" id="PS00198">
    <property type="entry name" value="4FE4S_FER_1"/>
    <property type="match status" value="1"/>
</dbReference>
<dbReference type="HAMAP" id="MF_00916">
    <property type="entry name" value="QueG"/>
    <property type="match status" value="1"/>
</dbReference>
<evidence type="ECO:0000256" key="2">
    <source>
        <dbReference type="ARBA" id="ARBA00022490"/>
    </source>
</evidence>
<dbReference type="PANTHER" id="PTHR30002:SF4">
    <property type="entry name" value="EPOXYQUEUOSINE REDUCTASE"/>
    <property type="match status" value="1"/>
</dbReference>
<keyword evidence="5 9" id="KW-0671">Queuosine biosynthesis</keyword>
<dbReference type="Proteomes" id="UP001597051">
    <property type="component" value="Unassembled WGS sequence"/>
</dbReference>
<evidence type="ECO:0000313" key="12">
    <source>
        <dbReference type="Proteomes" id="UP001597051"/>
    </source>
</evidence>
<keyword evidence="1 9" id="KW-0004">4Fe-4S</keyword>
<evidence type="ECO:0000256" key="7">
    <source>
        <dbReference type="ARBA" id="ARBA00023004"/>
    </source>
</evidence>
<gene>
    <name evidence="9 11" type="primary">queG</name>
    <name evidence="11" type="ORF">ACFQ0S_02365</name>
</gene>
<feature type="binding site" evidence="9">
    <location>
        <position position="189"/>
    </location>
    <ligand>
        <name>[4Fe-4S] cluster</name>
        <dbReference type="ChEBI" id="CHEBI:49883"/>
        <label>1</label>
    </ligand>
</feature>
<comment type="pathway">
    <text evidence="9">tRNA modification; tRNA-queuosine biosynthesis.</text>
</comment>
<feature type="binding site" evidence="9">
    <location>
        <position position="153"/>
    </location>
    <ligand>
        <name>cob(II)alamin</name>
        <dbReference type="ChEBI" id="CHEBI:16304"/>
    </ligand>
</feature>
<keyword evidence="6 9" id="KW-0560">Oxidoreductase</keyword>
<comment type="subcellular location">
    <subcellularLocation>
        <location evidence="9">Cytoplasm</location>
    </subcellularLocation>
</comment>
<name>A0ABW3IZ30_9FLAO</name>
<evidence type="ECO:0000313" key="11">
    <source>
        <dbReference type="EMBL" id="MFD0983311.1"/>
    </source>
</evidence>
<dbReference type="Pfam" id="PF13484">
    <property type="entry name" value="Fer4_16"/>
    <property type="match status" value="1"/>
</dbReference>
<dbReference type="PROSITE" id="PS51379">
    <property type="entry name" value="4FE4S_FER_2"/>
    <property type="match status" value="1"/>
</dbReference>
<comment type="caution">
    <text evidence="9">Lacks conserved residue(s) required for the propagation of feature annotation.</text>
</comment>
<dbReference type="GO" id="GO:0052693">
    <property type="term" value="F:epoxyqueuosine reductase activity"/>
    <property type="evidence" value="ECO:0007669"/>
    <property type="project" value="UniProtKB-EC"/>
</dbReference>
<comment type="cofactor">
    <cofactor evidence="9">
        <name>[4Fe-4S] cluster</name>
        <dbReference type="ChEBI" id="CHEBI:49883"/>
    </cofactor>
    <text evidence="9">Binds 2 [4Fe-4S] clusters per monomer.</text>
</comment>
<feature type="binding site" evidence="9">
    <location>
        <position position="212"/>
    </location>
    <ligand>
        <name>[4Fe-4S] cluster</name>
        <dbReference type="ChEBI" id="CHEBI:49883"/>
        <label>2</label>
    </ligand>
</feature>
<keyword evidence="2 9" id="KW-0963">Cytoplasm</keyword>
<comment type="catalytic activity">
    <reaction evidence="9">
        <text>epoxyqueuosine(34) in tRNA + AH2 = queuosine(34) in tRNA + A + H2O</text>
        <dbReference type="Rhea" id="RHEA:32159"/>
        <dbReference type="Rhea" id="RHEA-COMP:18571"/>
        <dbReference type="Rhea" id="RHEA-COMP:18582"/>
        <dbReference type="ChEBI" id="CHEBI:13193"/>
        <dbReference type="ChEBI" id="CHEBI:15377"/>
        <dbReference type="ChEBI" id="CHEBI:17499"/>
        <dbReference type="ChEBI" id="CHEBI:194431"/>
        <dbReference type="ChEBI" id="CHEBI:194443"/>
        <dbReference type="EC" id="1.17.99.6"/>
    </reaction>
</comment>